<dbReference type="KEGG" id="ahm:TL08_26590"/>
<name>A0AAC9HUQ5_9PSEU</name>
<evidence type="ECO:0000313" key="1">
    <source>
        <dbReference type="EMBL" id="AOS66087.1"/>
    </source>
</evidence>
<dbReference type="PANTHER" id="PTHR43434:SF1">
    <property type="entry name" value="PHOSPHOGLYCOLATE PHOSPHATASE"/>
    <property type="match status" value="1"/>
</dbReference>
<dbReference type="Gene3D" id="3.40.50.1000">
    <property type="entry name" value="HAD superfamily/HAD-like"/>
    <property type="match status" value="1"/>
</dbReference>
<dbReference type="InterPro" id="IPR036412">
    <property type="entry name" value="HAD-like_sf"/>
</dbReference>
<gene>
    <name evidence="1" type="ORF">TL08_26590</name>
</gene>
<dbReference type="CDD" id="cd01427">
    <property type="entry name" value="HAD_like"/>
    <property type="match status" value="1"/>
</dbReference>
<keyword evidence="1" id="KW-0378">Hydrolase</keyword>
<dbReference type="GO" id="GO:0005829">
    <property type="term" value="C:cytosol"/>
    <property type="evidence" value="ECO:0007669"/>
    <property type="project" value="TreeGrafter"/>
</dbReference>
<sequence>MNHVPVDDTALFRRLFDDADALLLDFDGPVCSVFARYPASGIAAEMNTRIQAAGRALPPEVDATGPHTILRAAVDLSPELGREAEAILRAHEIEAVQSARPTSGISELMASWHATGRPLAIVSNNTGDAIEVYLATGGLGGYVDHVQGRDPHDPNLMKPDPYLLRQAASAIGVDVRRCLLIGDSDADVLAAQAVGCLVIAYATREANRAPLRALNPDLLLTRLSS</sequence>
<dbReference type="AlphaFoldDB" id="A0AAC9HUQ5"/>
<dbReference type="RefSeq" id="WP_069852948.1">
    <property type="nucleotide sequence ID" value="NZ_CP014859.1"/>
</dbReference>
<evidence type="ECO:0000313" key="2">
    <source>
        <dbReference type="Proteomes" id="UP000095210"/>
    </source>
</evidence>
<keyword evidence="2" id="KW-1185">Reference proteome</keyword>
<dbReference type="InterPro" id="IPR050155">
    <property type="entry name" value="HAD-like_hydrolase_sf"/>
</dbReference>
<protein>
    <submittedName>
        <fullName evidence="1">Phosphatase</fullName>
        <ecNumber evidence="1">3.1.3.18</ecNumber>
    </submittedName>
</protein>
<dbReference type="GO" id="GO:0008967">
    <property type="term" value="F:phosphoglycolate phosphatase activity"/>
    <property type="evidence" value="ECO:0007669"/>
    <property type="project" value="UniProtKB-EC"/>
</dbReference>
<dbReference type="SUPFAM" id="SSF56784">
    <property type="entry name" value="HAD-like"/>
    <property type="match status" value="1"/>
</dbReference>
<dbReference type="Proteomes" id="UP000095210">
    <property type="component" value="Chromosome"/>
</dbReference>
<dbReference type="EC" id="3.1.3.18" evidence="1"/>
<dbReference type="PANTHER" id="PTHR43434">
    <property type="entry name" value="PHOSPHOGLYCOLATE PHOSPHATASE"/>
    <property type="match status" value="1"/>
</dbReference>
<accession>A0AAC9HUQ5</accession>
<dbReference type="Pfam" id="PF00702">
    <property type="entry name" value="Hydrolase"/>
    <property type="match status" value="1"/>
</dbReference>
<organism evidence="1 2">
    <name type="scientific">Actinoalloteichus hymeniacidonis</name>
    <dbReference type="NCBI Taxonomy" id="340345"/>
    <lineage>
        <taxon>Bacteria</taxon>
        <taxon>Bacillati</taxon>
        <taxon>Actinomycetota</taxon>
        <taxon>Actinomycetes</taxon>
        <taxon>Pseudonocardiales</taxon>
        <taxon>Pseudonocardiaceae</taxon>
        <taxon>Actinoalloteichus</taxon>
    </lineage>
</organism>
<dbReference type="InterPro" id="IPR023214">
    <property type="entry name" value="HAD_sf"/>
</dbReference>
<dbReference type="EMBL" id="CP014859">
    <property type="protein sequence ID" value="AOS66087.1"/>
    <property type="molecule type" value="Genomic_DNA"/>
</dbReference>
<dbReference type="GO" id="GO:0006281">
    <property type="term" value="P:DNA repair"/>
    <property type="evidence" value="ECO:0007669"/>
    <property type="project" value="TreeGrafter"/>
</dbReference>
<proteinExistence type="predicted"/>
<reference evidence="2" key="1">
    <citation type="submission" date="2016-03" db="EMBL/GenBank/DDBJ databases">
        <title>Complete genome sequence of the type strain Actinoalloteichus hymeniacidonis DSM 45092.</title>
        <authorList>
            <person name="Schaffert L."/>
            <person name="Albersmeier A."/>
            <person name="Winkler A."/>
            <person name="Kalinowski J."/>
            <person name="Zotchev S."/>
            <person name="Ruckert C."/>
        </authorList>
    </citation>
    <scope>NUCLEOTIDE SEQUENCE [LARGE SCALE GENOMIC DNA]</scope>
    <source>
        <strain evidence="2">HPA177(T) (DSM 45092(T))</strain>
    </source>
</reference>